<dbReference type="EMBL" id="OZ023717">
    <property type="protein sequence ID" value="CAK9866377.1"/>
    <property type="molecule type" value="Genomic_DNA"/>
</dbReference>
<evidence type="ECO:0000256" key="7">
    <source>
        <dbReference type="ARBA" id="ARBA00023136"/>
    </source>
</evidence>
<dbReference type="Pfam" id="PF03360">
    <property type="entry name" value="Glyco_transf_43"/>
    <property type="match status" value="1"/>
</dbReference>
<dbReference type="EC" id="2.4.-.-" evidence="9"/>
<sequence>MNSSNKNNGGGVHRPPRTRSSGSSKIYGGGHMSSCCSSHHGCNHQLHHLEQQASVGALDAAALLRPPTIPISKLAVQCMFCLISLILGFRFTRESSELLLFAANIVQHHHNVGGGTSSSSSSYTHDHLSSSTFNFSAMKNSKSSGIRSNLAWHISQTLRGNGSSDLFGNLVRHSLPVLQHHEQHEQQHPDDPTTITLPGQFSSQAAKTGATTTHVGRHEILIRPWPHPDPLDVMKAYSLISRIQLEQRQIHDGFKHQVWKPIIAITPTFVRTFQALHLTGLLHTLLLVPGPVIWIVIEAGGVTNETASLLTQACVHRLVHLGLEKESTISTPGNCEEEEQELQLETRLRIEGLRFVWEHKLEGIIVFADESNVHSLQFFDTVQEVNWVGVVSVGMLGHATFGESPVTERSHTGDLPKHKYKEEHGMHQIMDTEPRFEPRVQGPVCDSAGNLIGLHTFDNSTLDHRLFMEAGQSHRRTLEWAGFVLNAKVVWEQVGGDQQPVWLDAWLNWTISSDDLKFPDIRAILSDERKVKVLGGCGQQVLLWWARMEAPADSNYISKWTLDSPLEIVVPASSTPSPLPAMHSGRELPSLWPHLPSPTPGGYDIDGAYQHQ</sequence>
<keyword evidence="3 9" id="KW-0808">Transferase</keyword>
<comment type="similarity">
    <text evidence="2 9">Belongs to the glycosyltransferase 43 family.</text>
</comment>
<dbReference type="PANTHER" id="PTHR10896:SF17">
    <property type="entry name" value="BETA-1,4-XYLOSYLTRANSFERASE IRX14H-RELATED"/>
    <property type="match status" value="1"/>
</dbReference>
<evidence type="ECO:0000256" key="2">
    <source>
        <dbReference type="ARBA" id="ARBA00007706"/>
    </source>
</evidence>
<dbReference type="Gene3D" id="3.90.550.10">
    <property type="entry name" value="Spore Coat Polysaccharide Biosynthesis Protein SpsA, Chain A"/>
    <property type="match status" value="1"/>
</dbReference>
<evidence type="ECO:0000256" key="5">
    <source>
        <dbReference type="ARBA" id="ARBA00022968"/>
    </source>
</evidence>
<organism evidence="11 12">
    <name type="scientific">Sphagnum jensenii</name>
    <dbReference type="NCBI Taxonomy" id="128206"/>
    <lineage>
        <taxon>Eukaryota</taxon>
        <taxon>Viridiplantae</taxon>
        <taxon>Streptophyta</taxon>
        <taxon>Embryophyta</taxon>
        <taxon>Bryophyta</taxon>
        <taxon>Sphagnophytina</taxon>
        <taxon>Sphagnopsida</taxon>
        <taxon>Sphagnales</taxon>
        <taxon>Sphagnaceae</taxon>
        <taxon>Sphagnum</taxon>
    </lineage>
</organism>
<evidence type="ECO:0000256" key="4">
    <source>
        <dbReference type="ARBA" id="ARBA00022692"/>
    </source>
</evidence>
<evidence type="ECO:0000256" key="10">
    <source>
        <dbReference type="SAM" id="MobiDB-lite"/>
    </source>
</evidence>
<keyword evidence="4" id="KW-0812">Transmembrane</keyword>
<keyword evidence="6" id="KW-1133">Transmembrane helix</keyword>
<reference evidence="11" key="1">
    <citation type="submission" date="2024-03" db="EMBL/GenBank/DDBJ databases">
        <authorList>
            <consortium name="ELIXIR-Norway"/>
            <consortium name="Elixir Norway"/>
        </authorList>
    </citation>
    <scope>NUCLEOTIDE SEQUENCE</scope>
</reference>
<evidence type="ECO:0000256" key="1">
    <source>
        <dbReference type="ARBA" id="ARBA00004323"/>
    </source>
</evidence>
<comment type="subcellular location">
    <subcellularLocation>
        <location evidence="1 9">Golgi apparatus membrane</location>
        <topology evidence="1 9">Single-pass type II membrane protein</topology>
    </subcellularLocation>
</comment>
<evidence type="ECO:0000256" key="3">
    <source>
        <dbReference type="ARBA" id="ARBA00022679"/>
    </source>
</evidence>
<keyword evidence="8" id="KW-0325">Glycoprotein</keyword>
<evidence type="ECO:0000256" key="6">
    <source>
        <dbReference type="ARBA" id="ARBA00022989"/>
    </source>
</evidence>
<evidence type="ECO:0000313" key="11">
    <source>
        <dbReference type="EMBL" id="CAK9866377.1"/>
    </source>
</evidence>
<evidence type="ECO:0000256" key="8">
    <source>
        <dbReference type="ARBA" id="ARBA00023180"/>
    </source>
</evidence>
<dbReference type="InterPro" id="IPR029044">
    <property type="entry name" value="Nucleotide-diphossugar_trans"/>
</dbReference>
<proteinExistence type="inferred from homology"/>
<keyword evidence="5 9" id="KW-0735">Signal-anchor</keyword>
<comment type="function">
    <text evidence="9">Involved in the synthesis of glucuronoxylan hemicellulose in secondary cell walls.</text>
</comment>
<feature type="region of interest" description="Disordered" evidence="10">
    <location>
        <begin position="1"/>
        <end position="26"/>
    </location>
</feature>
<keyword evidence="12" id="KW-1185">Reference proteome</keyword>
<accession>A0ABP1AUW0</accession>
<dbReference type="PANTHER" id="PTHR10896">
    <property type="entry name" value="GALACTOSYLGALACTOSYLXYLOSYLPROTEIN 3-BETA-GLUCURONOSYLTRANSFERASE BETA-1,3-GLUCURONYLTRANSFERASE"/>
    <property type="match status" value="1"/>
</dbReference>
<dbReference type="SUPFAM" id="SSF53448">
    <property type="entry name" value="Nucleotide-diphospho-sugar transferases"/>
    <property type="match status" value="1"/>
</dbReference>
<name>A0ABP1AUW0_9BRYO</name>
<gene>
    <name evidence="11" type="ORF">CSSPJE1EN2_LOCUS9372</name>
</gene>
<evidence type="ECO:0000313" key="12">
    <source>
        <dbReference type="Proteomes" id="UP001497522"/>
    </source>
</evidence>
<evidence type="ECO:0000256" key="9">
    <source>
        <dbReference type="RuleBase" id="RU363127"/>
    </source>
</evidence>
<protein>
    <recommendedName>
        <fullName evidence="9">Glycosyltransferases</fullName>
        <ecNumber evidence="9">2.4.-.-</ecNumber>
    </recommendedName>
</protein>
<keyword evidence="9" id="KW-0333">Golgi apparatus</keyword>
<keyword evidence="9" id="KW-0961">Cell wall biogenesis/degradation</keyword>
<dbReference type="Proteomes" id="UP001497522">
    <property type="component" value="Chromosome 16"/>
</dbReference>
<keyword evidence="7" id="KW-0472">Membrane</keyword>
<dbReference type="InterPro" id="IPR005027">
    <property type="entry name" value="Glyco_trans_43"/>
</dbReference>